<protein>
    <submittedName>
        <fullName evidence="1">G-protein coupled receptor 1</fullName>
    </submittedName>
</protein>
<evidence type="ECO:0000313" key="2">
    <source>
        <dbReference type="Proteomes" id="UP000018936"/>
    </source>
</evidence>
<dbReference type="AlphaFoldDB" id="V8NST4"/>
<evidence type="ECO:0000313" key="1">
    <source>
        <dbReference type="EMBL" id="ETE64602.1"/>
    </source>
</evidence>
<sequence length="137" mass="15144">MVKGDFQVSFPPSRIKVIQVPRRQSVVMSSADFLYEDNFTEYIEDYEEDELPQAQAYLSHAQIASLVLQMTAFILGVPGNAIPNTDAKAATCLHIVFGDRPLSSPSSRNSRIWVSDTSVGSICSLEHIELQQALQVA</sequence>
<feature type="non-terminal residue" evidence="1">
    <location>
        <position position="1"/>
    </location>
</feature>
<keyword evidence="1" id="KW-0675">Receptor</keyword>
<proteinExistence type="predicted"/>
<name>V8NST4_OPHHA</name>
<reference evidence="1 2" key="1">
    <citation type="journal article" date="2013" name="Proc. Natl. Acad. Sci. U.S.A.">
        <title>The king cobra genome reveals dynamic gene evolution and adaptation in the snake venom system.</title>
        <authorList>
            <person name="Vonk F.J."/>
            <person name="Casewell N.R."/>
            <person name="Henkel C.V."/>
            <person name="Heimberg A.M."/>
            <person name="Jansen H.J."/>
            <person name="McCleary R.J."/>
            <person name="Kerkkamp H.M."/>
            <person name="Vos R.A."/>
            <person name="Guerreiro I."/>
            <person name="Calvete J.J."/>
            <person name="Wuster W."/>
            <person name="Woods A.E."/>
            <person name="Logan J.M."/>
            <person name="Harrison R.A."/>
            <person name="Castoe T.A."/>
            <person name="de Koning A.P."/>
            <person name="Pollock D.D."/>
            <person name="Yandell M."/>
            <person name="Calderon D."/>
            <person name="Renjifo C."/>
            <person name="Currier R.B."/>
            <person name="Salgado D."/>
            <person name="Pla D."/>
            <person name="Sanz L."/>
            <person name="Hyder A.S."/>
            <person name="Ribeiro J.M."/>
            <person name="Arntzen J.W."/>
            <person name="van den Thillart G.E."/>
            <person name="Boetzer M."/>
            <person name="Pirovano W."/>
            <person name="Dirks R.P."/>
            <person name="Spaink H.P."/>
            <person name="Duboule D."/>
            <person name="McGlinn E."/>
            <person name="Kini R.M."/>
            <person name="Richardson M.K."/>
        </authorList>
    </citation>
    <scope>NUCLEOTIDE SEQUENCE</scope>
    <source>
        <tissue evidence="1">Blood</tissue>
    </source>
</reference>
<comment type="caution">
    <text evidence="1">The sequence shown here is derived from an EMBL/GenBank/DDBJ whole genome shotgun (WGS) entry which is preliminary data.</text>
</comment>
<dbReference type="Proteomes" id="UP000018936">
    <property type="component" value="Unassembled WGS sequence"/>
</dbReference>
<organism evidence="1 2">
    <name type="scientific">Ophiophagus hannah</name>
    <name type="common">King cobra</name>
    <name type="synonym">Naja hannah</name>
    <dbReference type="NCBI Taxonomy" id="8665"/>
    <lineage>
        <taxon>Eukaryota</taxon>
        <taxon>Metazoa</taxon>
        <taxon>Chordata</taxon>
        <taxon>Craniata</taxon>
        <taxon>Vertebrata</taxon>
        <taxon>Euteleostomi</taxon>
        <taxon>Lepidosauria</taxon>
        <taxon>Squamata</taxon>
        <taxon>Bifurcata</taxon>
        <taxon>Unidentata</taxon>
        <taxon>Episquamata</taxon>
        <taxon>Toxicofera</taxon>
        <taxon>Serpentes</taxon>
        <taxon>Colubroidea</taxon>
        <taxon>Elapidae</taxon>
        <taxon>Elapinae</taxon>
        <taxon>Ophiophagus</taxon>
    </lineage>
</organism>
<accession>V8NST4</accession>
<keyword evidence="2" id="KW-1185">Reference proteome</keyword>
<gene>
    <name evidence="1" type="primary">Gpr1</name>
    <name evidence="1" type="ORF">L345_09632</name>
</gene>
<dbReference type="EMBL" id="AZIM01002179">
    <property type="protein sequence ID" value="ETE64602.1"/>
    <property type="molecule type" value="Genomic_DNA"/>
</dbReference>